<dbReference type="InterPro" id="IPR003807">
    <property type="entry name" value="DUF202"/>
</dbReference>
<comment type="caution">
    <text evidence="9">The sequence shown here is derived from an EMBL/GenBank/DDBJ whole genome shotgun (WGS) entry which is preliminary data.</text>
</comment>
<sequence length="809" mass="92184">MRFGKTLRDGVYAPWKDKYIDYGKLKALLREDKFDDDTVPWTEEDEKRFSDEIFNVQLEKVARFQQERVDALKQRVGTAFEKLKELSPAEGDKPATRTEEEASRLKELERELDNITNEVKELKKYSSINYTGFLKIVKKHDRKRGDRYKVRPMMQLSLSQRPFNSEQGYSPLLNKLSIMYFAIRQQLEGASAEQTVPDLDTRGETHNGERYVSHKFWVHPDNLLEVQTLILRRLPALVYSDQAAKEVDGNDSPAITSLYFDNNKFELYSDKVDRHSETSSLRLRWYGQLNTRPEIFVEQKAADASGNSEEHKFIIKDKYVKPFIDGDYTMDKALQKMERQGQPEEKIESYKATVAKIQSFLKEKHLSPILRANYARTAFQKPLDDRVRISIDTNLAFIREDTLDPERPCRDPNDWHRVDIDNSSMTYPFRNINQSEVSKFPFAVLDIKLKDDGNRKRPAWIEDLMGSHLVYAAPRFSKFVHGVASLFEDHVNNLPLWLIDLETDIRKDPQTAFEQEEQRRAQKADDAMAVGSLIGTVPSSYRAAQSSPVGKSYLADRMAADSKAALSTSLRRRSGIANGEEEGESSNSRQQLQGQTRSGGGYGTLSSVLPGLSLSKYAKAKRAQKARLPEGVVEPKQWIKNMGELKVEPKVWLANERTFLKWQNIAILQGSLALALYTAAGESLLAEMMGIAYVTIAAFAGFWGYYMHQVRRGMIVERSGKDFDNMLGPMMISVALMAALVVNFVLQVSILPGINHMERRRTRGGRRGAVQGSSQPADLTDHDAVQYQKAFSKWRGGHNSTDAVSEELR</sequence>
<protein>
    <submittedName>
        <fullName evidence="9">SPX domain-containing protein</fullName>
    </submittedName>
</protein>
<dbReference type="OrthoDB" id="6493944at2759"/>
<feature type="transmembrane region" description="Helical" evidence="7">
    <location>
        <begin position="684"/>
        <end position="706"/>
    </location>
</feature>
<reference evidence="9 10" key="1">
    <citation type="journal article" date="2014" name="Proc. Natl. Acad. Sci. U.S.A.">
        <title>Trajectory and genomic determinants of fungal-pathogen speciation and host adaptation.</title>
        <authorList>
            <person name="Hu X."/>
            <person name="Xiao G."/>
            <person name="Zheng P."/>
            <person name="Shang Y."/>
            <person name="Su Y."/>
            <person name="Zhang X."/>
            <person name="Liu X."/>
            <person name="Zhan S."/>
            <person name="St Leger R.J."/>
            <person name="Wang C."/>
        </authorList>
    </citation>
    <scope>NUCLEOTIDE SEQUENCE [LARGE SCALE GENOMIC DNA]</scope>
    <source>
        <strain evidence="9 10">ARSEF 1941</strain>
    </source>
</reference>
<proteinExistence type="predicted"/>
<evidence type="ECO:0000256" key="5">
    <source>
        <dbReference type="ARBA" id="ARBA00023136"/>
    </source>
</evidence>
<dbReference type="GO" id="GO:0006799">
    <property type="term" value="P:polyphosphate biosynthetic process"/>
    <property type="evidence" value="ECO:0007669"/>
    <property type="project" value="UniProtKB-ARBA"/>
</dbReference>
<dbReference type="InterPro" id="IPR051572">
    <property type="entry name" value="VTC_Complex_Subunit"/>
</dbReference>
<dbReference type="Pfam" id="PF09359">
    <property type="entry name" value="VTC"/>
    <property type="match status" value="1"/>
</dbReference>
<dbReference type="Pfam" id="PF02656">
    <property type="entry name" value="DUF202"/>
    <property type="match status" value="1"/>
</dbReference>
<dbReference type="HOGENOM" id="CLU_009308_2_0_1"/>
<dbReference type="InterPro" id="IPR042267">
    <property type="entry name" value="VTC_sf"/>
</dbReference>
<evidence type="ECO:0000256" key="2">
    <source>
        <dbReference type="ARBA" id="ARBA00022554"/>
    </source>
</evidence>
<keyword evidence="10" id="KW-1185">Reference proteome</keyword>
<evidence type="ECO:0000256" key="4">
    <source>
        <dbReference type="ARBA" id="ARBA00022989"/>
    </source>
</evidence>
<dbReference type="Gene3D" id="3.20.100.30">
    <property type="entry name" value="VTC, catalytic tunnel domain"/>
    <property type="match status" value="1"/>
</dbReference>
<evidence type="ECO:0000256" key="6">
    <source>
        <dbReference type="SAM" id="MobiDB-lite"/>
    </source>
</evidence>
<feature type="region of interest" description="Disordered" evidence="6">
    <location>
        <begin position="570"/>
        <end position="601"/>
    </location>
</feature>
<feature type="transmembrane region" description="Helical" evidence="7">
    <location>
        <begin position="726"/>
        <end position="751"/>
    </location>
</feature>
<dbReference type="InterPro" id="IPR018966">
    <property type="entry name" value="VTC_domain"/>
</dbReference>
<keyword evidence="3 7" id="KW-0812">Transmembrane</keyword>
<comment type="subcellular location">
    <subcellularLocation>
        <location evidence="1">Vacuole membrane</location>
        <topology evidence="1">Multi-pass membrane protein</topology>
    </subcellularLocation>
</comment>
<evidence type="ECO:0000256" key="3">
    <source>
        <dbReference type="ARBA" id="ARBA00022692"/>
    </source>
</evidence>
<dbReference type="AlphaFoldDB" id="A0A0B2WXY4"/>
<accession>A0A0B2WXY4</accession>
<keyword evidence="2" id="KW-0926">Vacuole</keyword>
<dbReference type="GO" id="GO:0000329">
    <property type="term" value="C:fungal-type vacuole membrane"/>
    <property type="evidence" value="ECO:0007669"/>
    <property type="project" value="TreeGrafter"/>
</dbReference>
<dbReference type="RefSeq" id="XP_040679308.1">
    <property type="nucleotide sequence ID" value="XM_040822802.1"/>
</dbReference>
<evidence type="ECO:0000256" key="1">
    <source>
        <dbReference type="ARBA" id="ARBA00004128"/>
    </source>
</evidence>
<dbReference type="PROSITE" id="PS51382">
    <property type="entry name" value="SPX"/>
    <property type="match status" value="1"/>
</dbReference>
<gene>
    <name evidence="9" type="ORF">MAM_04003</name>
</gene>
<dbReference type="PANTHER" id="PTHR46140:SF2">
    <property type="entry name" value="VACUOLAR TRANSPORTER CHAPERONE 3 COMPLEX SUBUNIT 3-RELATED"/>
    <property type="match status" value="1"/>
</dbReference>
<dbReference type="CDD" id="cd14480">
    <property type="entry name" value="SPX_VTC2_like"/>
    <property type="match status" value="1"/>
</dbReference>
<dbReference type="InterPro" id="IPR004331">
    <property type="entry name" value="SPX_dom"/>
</dbReference>
<evidence type="ECO:0000313" key="10">
    <source>
        <dbReference type="Proteomes" id="UP000030816"/>
    </source>
</evidence>
<keyword evidence="5 7" id="KW-0472">Membrane</keyword>
<dbReference type="PANTHER" id="PTHR46140">
    <property type="entry name" value="VACUOLAR TRANSPORTER CHAPERONE 1-RELATED"/>
    <property type="match status" value="1"/>
</dbReference>
<organism evidence="9 10">
    <name type="scientific">Metarhizium album (strain ARSEF 1941)</name>
    <dbReference type="NCBI Taxonomy" id="1081103"/>
    <lineage>
        <taxon>Eukaryota</taxon>
        <taxon>Fungi</taxon>
        <taxon>Dikarya</taxon>
        <taxon>Ascomycota</taxon>
        <taxon>Pezizomycotina</taxon>
        <taxon>Sordariomycetes</taxon>
        <taxon>Hypocreomycetidae</taxon>
        <taxon>Hypocreales</taxon>
        <taxon>Clavicipitaceae</taxon>
        <taxon>Metarhizium</taxon>
    </lineage>
</organism>
<evidence type="ECO:0000259" key="8">
    <source>
        <dbReference type="PROSITE" id="PS51382"/>
    </source>
</evidence>
<keyword evidence="4 7" id="KW-1133">Transmembrane helix</keyword>
<dbReference type="STRING" id="1081103.A0A0B2WXY4"/>
<dbReference type="GO" id="GO:0033254">
    <property type="term" value="C:vacuolar transporter chaperone complex"/>
    <property type="evidence" value="ECO:0007669"/>
    <property type="project" value="TreeGrafter"/>
</dbReference>
<evidence type="ECO:0000256" key="7">
    <source>
        <dbReference type="SAM" id="Phobius"/>
    </source>
</evidence>
<feature type="region of interest" description="Disordered" evidence="6">
    <location>
        <begin position="83"/>
        <end position="104"/>
    </location>
</feature>
<dbReference type="GeneID" id="63738458"/>
<dbReference type="EMBL" id="AZHE01000008">
    <property type="protein sequence ID" value="KHN98242.1"/>
    <property type="molecule type" value="Genomic_DNA"/>
</dbReference>
<dbReference type="Proteomes" id="UP000030816">
    <property type="component" value="Unassembled WGS sequence"/>
</dbReference>
<name>A0A0B2WXY4_METAS</name>
<feature type="domain" description="SPX" evidence="8">
    <location>
        <begin position="1"/>
        <end position="154"/>
    </location>
</feature>
<feature type="region of interest" description="Disordered" evidence="6">
    <location>
        <begin position="761"/>
        <end position="782"/>
    </location>
</feature>
<evidence type="ECO:0000313" key="9">
    <source>
        <dbReference type="EMBL" id="KHN98242.1"/>
    </source>
</evidence>